<dbReference type="InterPro" id="IPR016162">
    <property type="entry name" value="Ald_DH_N"/>
</dbReference>
<dbReference type="OrthoDB" id="310895at2759"/>
<dbReference type="GO" id="GO:0008911">
    <property type="term" value="F:lactaldehyde dehydrogenase (NAD+) activity"/>
    <property type="evidence" value="ECO:0007669"/>
    <property type="project" value="TreeGrafter"/>
</dbReference>
<dbReference type="GO" id="GO:0008886">
    <property type="term" value="F:glyceraldehyde-3-phosphate dehydrogenase (NADP+) (non-phosphorylating) activity"/>
    <property type="evidence" value="ECO:0007669"/>
    <property type="project" value="UniProtKB-EC"/>
</dbReference>
<dbReference type="Proteomes" id="UP000327013">
    <property type="component" value="Chromosome 5"/>
</dbReference>
<dbReference type="InterPro" id="IPR016163">
    <property type="entry name" value="Ald_DH_C"/>
</dbReference>
<organism evidence="15 16">
    <name type="scientific">Carpinus fangiana</name>
    <dbReference type="NCBI Taxonomy" id="176857"/>
    <lineage>
        <taxon>Eukaryota</taxon>
        <taxon>Viridiplantae</taxon>
        <taxon>Streptophyta</taxon>
        <taxon>Embryophyta</taxon>
        <taxon>Tracheophyta</taxon>
        <taxon>Spermatophyta</taxon>
        <taxon>Magnoliopsida</taxon>
        <taxon>eudicotyledons</taxon>
        <taxon>Gunneridae</taxon>
        <taxon>Pentapetalae</taxon>
        <taxon>rosids</taxon>
        <taxon>fabids</taxon>
        <taxon>Fagales</taxon>
        <taxon>Betulaceae</taxon>
        <taxon>Carpinus</taxon>
    </lineage>
</organism>
<dbReference type="EC" id="1.2.1.9" evidence="6"/>
<sequence length="760" mass="80977">MAGSGAFAAIIEGDVYMYYSDGEWKKSSSGKTVPIINPTTRKTHFKVQACSQEEVNKVIDAAKTAQKSWAKTPLWKRAELLHKAAAILKEHKAPIAECLVKEIAKPAKDAVTEVIRSGDLVSYYAEEGVRILGEGKFLVSDSFPGNERTKYCFTSKIPLGVVLAIPPFNYPVNLAVSKIAPALIAGNSIVLKPPTQGAVAALHMVHCFHLAGFPKGLISCVTGKGSEIGDFLTMHPGVNCISFTGGDTGIAISKKAGMTPLQMELGGKDACIILEDADLDLVAANIIKGGFSYSGQRCTAVKVVLVMESVADSLVEKVKAKVAKLTVGPPEDDCDITPVVTESSANFIEGLVMDAKQKGATFCQEYKREGNLIWPLLLDNVRPDMRIAREEPFGPVLPVVRINSVEEGIHHCNASNFGLQIPLGVVLAIPPFNYPVNLAVSKIAPALIAGNSIVLKPPTQGAVAALHMVHCFHLAGFPKGLISCVTGKGSEIGDFLTMHPGVNCISFTGGDTGIAISKKAGMTPLQMELGGKDACIILEDADLDLVAANIIKGGFSYSGQRCTAVKVVLVMESVADSLVEKVKAKVAKLTVGPPEDDCDITPVVTESSANFIEGLVMDAKQKGATFCQEYKREGNLIWPLLLDNVRPDMRIAREEPFGPVLPVVRINSVEEGIHHCNASNFGLQGCVFTRDINKAILISDAMETGTVQINSAPARGPDHFPFQGLKDSGIGSQGITNSINMMTKVKSTVINLPSPSYTMG</sequence>
<gene>
    <name evidence="15" type="ORF">FH972_013071</name>
</gene>
<evidence type="ECO:0000256" key="10">
    <source>
        <dbReference type="ARBA" id="ARBA00043052"/>
    </source>
</evidence>
<feature type="domain" description="Aldehyde dehydrogenase" evidence="14">
    <location>
        <begin position="24"/>
        <end position="420"/>
    </location>
</feature>
<dbReference type="EMBL" id="CM017325">
    <property type="protein sequence ID" value="KAE8056285.1"/>
    <property type="molecule type" value="Genomic_DNA"/>
</dbReference>
<evidence type="ECO:0000259" key="14">
    <source>
        <dbReference type="Pfam" id="PF00171"/>
    </source>
</evidence>
<dbReference type="PROSITE" id="PS00687">
    <property type="entry name" value="ALDEHYDE_DEHYDR_GLU"/>
    <property type="match status" value="2"/>
</dbReference>
<accession>A0A5N6R820</accession>
<feature type="domain" description="Aldehyde dehydrogenase" evidence="14">
    <location>
        <begin position="422"/>
        <end position="747"/>
    </location>
</feature>
<keyword evidence="3" id="KW-0963">Cytoplasm</keyword>
<comment type="catalytic activity">
    <reaction evidence="11">
        <text>D-glyceraldehyde 3-phosphate + NADP(+) + H2O = (2R)-3-phosphoglycerate + NADPH + 2 H(+)</text>
        <dbReference type="Rhea" id="RHEA:14669"/>
        <dbReference type="ChEBI" id="CHEBI:15377"/>
        <dbReference type="ChEBI" id="CHEBI:15378"/>
        <dbReference type="ChEBI" id="CHEBI:57783"/>
        <dbReference type="ChEBI" id="CHEBI:58272"/>
        <dbReference type="ChEBI" id="CHEBI:58349"/>
        <dbReference type="ChEBI" id="CHEBI:59776"/>
        <dbReference type="EC" id="1.2.1.9"/>
    </reaction>
</comment>
<dbReference type="GO" id="GO:0005737">
    <property type="term" value="C:cytoplasm"/>
    <property type="evidence" value="ECO:0007669"/>
    <property type="project" value="UniProtKB-SubCell"/>
</dbReference>
<evidence type="ECO:0000256" key="5">
    <source>
        <dbReference type="ARBA" id="ARBA00023002"/>
    </source>
</evidence>
<dbReference type="InterPro" id="IPR029510">
    <property type="entry name" value="Ald_DH_CS_GLU"/>
</dbReference>
<dbReference type="AlphaFoldDB" id="A0A5N6R820"/>
<comment type="subcellular location">
    <subcellularLocation>
        <location evidence="1">Cytoplasm</location>
    </subcellularLocation>
</comment>
<dbReference type="InterPro" id="IPR016161">
    <property type="entry name" value="Ald_DH/histidinol_DH"/>
</dbReference>
<keyword evidence="16" id="KW-1185">Reference proteome</keyword>
<proteinExistence type="inferred from homology"/>
<dbReference type="PROSITE" id="PS00070">
    <property type="entry name" value="ALDEHYDE_DEHYDR_CYS"/>
    <property type="match status" value="2"/>
</dbReference>
<evidence type="ECO:0000256" key="11">
    <source>
        <dbReference type="ARBA" id="ARBA00049186"/>
    </source>
</evidence>
<protein>
    <recommendedName>
        <fullName evidence="7">NADP-dependent glyceraldehyde-3-phosphate dehydrogenase</fullName>
        <ecNumber evidence="6">1.2.1.9</ecNumber>
    </recommendedName>
    <alternativeName>
        <fullName evidence="8">Glyceraldehyde-3-phosphate dehydrogenase [NADP(+)]</fullName>
    </alternativeName>
    <alternativeName>
        <fullName evidence="9">Non-phosphorylating glyceraldehyde 3-phosphate dehydrogenase</fullName>
    </alternativeName>
    <alternativeName>
        <fullName evidence="10">Triosephosphate dehydrogenase</fullName>
    </alternativeName>
</protein>
<dbReference type="PANTHER" id="PTHR42991">
    <property type="entry name" value="ALDEHYDE DEHYDROGENASE"/>
    <property type="match status" value="1"/>
</dbReference>
<comment type="similarity">
    <text evidence="2 13">Belongs to the aldehyde dehydrogenase family.</text>
</comment>
<evidence type="ECO:0000256" key="3">
    <source>
        <dbReference type="ARBA" id="ARBA00022490"/>
    </source>
</evidence>
<dbReference type="Pfam" id="PF00171">
    <property type="entry name" value="Aldedh"/>
    <property type="match status" value="2"/>
</dbReference>
<dbReference type="SUPFAM" id="SSF53720">
    <property type="entry name" value="ALDH-like"/>
    <property type="match status" value="2"/>
</dbReference>
<evidence type="ECO:0000256" key="7">
    <source>
        <dbReference type="ARBA" id="ARBA00040853"/>
    </source>
</evidence>
<dbReference type="Gene3D" id="3.40.605.10">
    <property type="entry name" value="Aldehyde Dehydrogenase, Chain A, domain 1"/>
    <property type="match status" value="1"/>
</dbReference>
<evidence type="ECO:0000313" key="15">
    <source>
        <dbReference type="EMBL" id="KAE8056285.1"/>
    </source>
</evidence>
<evidence type="ECO:0000256" key="4">
    <source>
        <dbReference type="ARBA" id="ARBA00022857"/>
    </source>
</evidence>
<keyword evidence="5 13" id="KW-0560">Oxidoreductase</keyword>
<dbReference type="PANTHER" id="PTHR42991:SF11">
    <property type="entry name" value="NADP-DEPENDENT GLYCERALDEHYDE-3-PHOSPHATE DEHYDROGENASE"/>
    <property type="match status" value="1"/>
</dbReference>
<keyword evidence="4" id="KW-0521">NADP</keyword>
<evidence type="ECO:0000256" key="9">
    <source>
        <dbReference type="ARBA" id="ARBA00042646"/>
    </source>
</evidence>
<dbReference type="Gene3D" id="3.40.309.10">
    <property type="entry name" value="Aldehyde Dehydrogenase, Chain A, domain 2"/>
    <property type="match status" value="2"/>
</dbReference>
<evidence type="ECO:0000256" key="1">
    <source>
        <dbReference type="ARBA" id="ARBA00004496"/>
    </source>
</evidence>
<evidence type="ECO:0000256" key="13">
    <source>
        <dbReference type="RuleBase" id="RU003345"/>
    </source>
</evidence>
<feature type="active site" evidence="12">
    <location>
        <position position="528"/>
    </location>
</feature>
<dbReference type="InterPro" id="IPR016160">
    <property type="entry name" value="Ald_DH_CS_CYS"/>
</dbReference>
<evidence type="ECO:0000256" key="12">
    <source>
        <dbReference type="PROSITE-ProRule" id="PRU10007"/>
    </source>
</evidence>
<dbReference type="InterPro" id="IPR051020">
    <property type="entry name" value="ALDH-related_metabolic_enz"/>
</dbReference>
<dbReference type="InterPro" id="IPR015590">
    <property type="entry name" value="Aldehyde_DH_dom"/>
</dbReference>
<evidence type="ECO:0000256" key="2">
    <source>
        <dbReference type="ARBA" id="ARBA00009986"/>
    </source>
</evidence>
<feature type="active site" evidence="12">
    <location>
        <position position="264"/>
    </location>
</feature>
<reference evidence="15 16" key="1">
    <citation type="submission" date="2019-06" db="EMBL/GenBank/DDBJ databases">
        <title>A chromosomal-level reference genome of Carpinus fangiana (Coryloideae, Betulaceae).</title>
        <authorList>
            <person name="Yang X."/>
            <person name="Wang Z."/>
            <person name="Zhang L."/>
            <person name="Hao G."/>
            <person name="Liu J."/>
            <person name="Yang Y."/>
        </authorList>
    </citation>
    <scope>NUCLEOTIDE SEQUENCE [LARGE SCALE GENOMIC DNA]</scope>
    <source>
        <strain evidence="15">Cfa_2016G</strain>
        <tissue evidence="15">Leaf</tissue>
    </source>
</reference>
<evidence type="ECO:0000256" key="8">
    <source>
        <dbReference type="ARBA" id="ARBA00042470"/>
    </source>
</evidence>
<evidence type="ECO:0000256" key="6">
    <source>
        <dbReference type="ARBA" id="ARBA00038980"/>
    </source>
</evidence>
<name>A0A5N6R820_9ROSI</name>
<dbReference type="FunFam" id="3.40.309.10:FF:000016">
    <property type="entry name" value="NADP-dependent glyceraldehyde-3-phosphate dehydrogenase"/>
    <property type="match status" value="1"/>
</dbReference>
<evidence type="ECO:0000313" key="16">
    <source>
        <dbReference type="Proteomes" id="UP000327013"/>
    </source>
</evidence>
<dbReference type="FunFam" id="3.40.605.10:FF:000013">
    <property type="entry name" value="NADP-dependent glyceraldehyde-3-phosphate dehydrogenase"/>
    <property type="match status" value="1"/>
</dbReference>